<name>A0A6A0AJ67_HAELA</name>
<comment type="caution">
    <text evidence="1">The sequence shown here is derived from an EMBL/GenBank/DDBJ whole genome shotgun (WGS) entry which is preliminary data.</text>
</comment>
<keyword evidence="2" id="KW-1185">Reference proteome</keyword>
<dbReference type="Proteomes" id="UP000485058">
    <property type="component" value="Unassembled WGS sequence"/>
</dbReference>
<organism evidence="1 2">
    <name type="scientific">Haematococcus lacustris</name>
    <name type="common">Green alga</name>
    <name type="synonym">Haematococcus pluvialis</name>
    <dbReference type="NCBI Taxonomy" id="44745"/>
    <lineage>
        <taxon>Eukaryota</taxon>
        <taxon>Viridiplantae</taxon>
        <taxon>Chlorophyta</taxon>
        <taxon>core chlorophytes</taxon>
        <taxon>Chlorophyceae</taxon>
        <taxon>CS clade</taxon>
        <taxon>Chlamydomonadales</taxon>
        <taxon>Haematococcaceae</taxon>
        <taxon>Haematococcus</taxon>
    </lineage>
</organism>
<reference evidence="1 2" key="1">
    <citation type="submission" date="2020-02" db="EMBL/GenBank/DDBJ databases">
        <title>Draft genome sequence of Haematococcus lacustris strain NIES-144.</title>
        <authorList>
            <person name="Morimoto D."/>
            <person name="Nakagawa S."/>
            <person name="Yoshida T."/>
            <person name="Sawayama S."/>
        </authorList>
    </citation>
    <scope>NUCLEOTIDE SEQUENCE [LARGE SCALE GENOMIC DNA]</scope>
    <source>
        <strain evidence="1 2">NIES-144</strain>
    </source>
</reference>
<dbReference type="EMBL" id="BLLF01007183">
    <property type="protein sequence ID" value="GFH32816.1"/>
    <property type="molecule type" value="Genomic_DNA"/>
</dbReference>
<feature type="non-terminal residue" evidence="1">
    <location>
        <position position="120"/>
    </location>
</feature>
<proteinExistence type="predicted"/>
<gene>
    <name evidence="1" type="ORF">HaLaN_32099</name>
</gene>
<evidence type="ECO:0000313" key="2">
    <source>
        <dbReference type="Proteomes" id="UP000485058"/>
    </source>
</evidence>
<accession>A0A6A0AJ67</accession>
<protein>
    <submittedName>
        <fullName evidence="1">Uncharacterized protein</fullName>
    </submittedName>
</protein>
<dbReference type="AlphaFoldDB" id="A0A6A0AJ67"/>
<evidence type="ECO:0000313" key="1">
    <source>
        <dbReference type="EMBL" id="GFH32816.1"/>
    </source>
</evidence>
<sequence>MSGVFINISTTTIATTDFTGNAYLATIPIGAQLLGAAACLESGEAVGGPSFAVANGFRFVAAEFFTGCGYTAAWRARAISLSVGMAVFAAGIGPEAVRHVRYALDKPYAGGAIAVIATDT</sequence>
<feature type="non-terminal residue" evidence="1">
    <location>
        <position position="1"/>
    </location>
</feature>